<dbReference type="PROSITE" id="PS00211">
    <property type="entry name" value="ABC_TRANSPORTER_1"/>
    <property type="match status" value="1"/>
</dbReference>
<evidence type="ECO:0000256" key="1">
    <source>
        <dbReference type="ARBA" id="ARBA00004651"/>
    </source>
</evidence>
<dbReference type="CDD" id="cd07346">
    <property type="entry name" value="ABC_6TM_exporters"/>
    <property type="match status" value="1"/>
</dbReference>
<dbReference type="InterPro" id="IPR036640">
    <property type="entry name" value="ABC1_TM_sf"/>
</dbReference>
<dbReference type="PANTHER" id="PTHR24221:SF654">
    <property type="entry name" value="ATP-BINDING CASSETTE SUB-FAMILY B MEMBER 6"/>
    <property type="match status" value="1"/>
</dbReference>
<dbReference type="InterPro" id="IPR011527">
    <property type="entry name" value="ABC1_TM_dom"/>
</dbReference>
<feature type="domain" description="ABC transporter" evidence="10">
    <location>
        <begin position="339"/>
        <end position="574"/>
    </location>
</feature>
<dbReference type="PROSITE" id="PS50893">
    <property type="entry name" value="ABC_TRANSPORTER_2"/>
    <property type="match status" value="1"/>
</dbReference>
<protein>
    <submittedName>
        <fullName evidence="12">ABC transporter ATP-binding protein</fullName>
    </submittedName>
</protein>
<evidence type="ECO:0000256" key="3">
    <source>
        <dbReference type="ARBA" id="ARBA00022475"/>
    </source>
</evidence>
<dbReference type="EMBL" id="JARJLR010000445">
    <property type="protein sequence ID" value="MDF3845322.1"/>
    <property type="molecule type" value="Genomic_DNA"/>
</dbReference>
<feature type="transmembrane region" description="Helical" evidence="9">
    <location>
        <begin position="140"/>
        <end position="161"/>
    </location>
</feature>
<dbReference type="RefSeq" id="WP_276215904.1">
    <property type="nucleotide sequence ID" value="NZ_JARJLR010000445.1"/>
</dbReference>
<evidence type="ECO:0000313" key="13">
    <source>
        <dbReference type="Proteomes" id="UP001220662"/>
    </source>
</evidence>
<keyword evidence="4 9" id="KW-0812">Transmembrane</keyword>
<dbReference type="SUPFAM" id="SSF52540">
    <property type="entry name" value="P-loop containing nucleoside triphosphate hydrolases"/>
    <property type="match status" value="1"/>
</dbReference>
<dbReference type="Gene3D" id="3.40.50.300">
    <property type="entry name" value="P-loop containing nucleotide triphosphate hydrolases"/>
    <property type="match status" value="1"/>
</dbReference>
<dbReference type="SMART" id="SM00382">
    <property type="entry name" value="AAA"/>
    <property type="match status" value="1"/>
</dbReference>
<keyword evidence="6 12" id="KW-0067">ATP-binding</keyword>
<dbReference type="GO" id="GO:0005524">
    <property type="term" value="F:ATP binding"/>
    <property type="evidence" value="ECO:0007669"/>
    <property type="project" value="UniProtKB-KW"/>
</dbReference>
<evidence type="ECO:0000256" key="8">
    <source>
        <dbReference type="ARBA" id="ARBA00023136"/>
    </source>
</evidence>
<keyword evidence="5" id="KW-0547">Nucleotide-binding</keyword>
<dbReference type="Pfam" id="PF00664">
    <property type="entry name" value="ABC_membrane"/>
    <property type="match status" value="1"/>
</dbReference>
<dbReference type="GO" id="GO:0016887">
    <property type="term" value="F:ATP hydrolysis activity"/>
    <property type="evidence" value="ECO:0007669"/>
    <property type="project" value="InterPro"/>
</dbReference>
<dbReference type="GO" id="GO:0034040">
    <property type="term" value="F:ATPase-coupled lipid transmembrane transporter activity"/>
    <property type="evidence" value="ECO:0007669"/>
    <property type="project" value="TreeGrafter"/>
</dbReference>
<dbReference type="PROSITE" id="PS50929">
    <property type="entry name" value="ABC_TM1F"/>
    <property type="match status" value="1"/>
</dbReference>
<evidence type="ECO:0000256" key="9">
    <source>
        <dbReference type="SAM" id="Phobius"/>
    </source>
</evidence>
<comment type="caution">
    <text evidence="12">The sequence shown here is derived from an EMBL/GenBank/DDBJ whole genome shotgun (WGS) entry which is preliminary data.</text>
</comment>
<accession>A0AAW6PFQ6</accession>
<feature type="domain" description="ABC transmembrane type-1" evidence="11">
    <location>
        <begin position="23"/>
        <end position="308"/>
    </location>
</feature>
<proteinExistence type="predicted"/>
<organism evidence="12 13">
    <name type="scientific">Pseudomonas citronellolis</name>
    <dbReference type="NCBI Taxonomy" id="53408"/>
    <lineage>
        <taxon>Bacteria</taxon>
        <taxon>Pseudomonadati</taxon>
        <taxon>Pseudomonadota</taxon>
        <taxon>Gammaproteobacteria</taxon>
        <taxon>Pseudomonadales</taxon>
        <taxon>Pseudomonadaceae</taxon>
        <taxon>Pseudomonas</taxon>
    </lineage>
</organism>
<keyword evidence="2" id="KW-0813">Transport</keyword>
<feature type="transmembrane region" description="Helical" evidence="9">
    <location>
        <begin position="261"/>
        <end position="288"/>
    </location>
</feature>
<dbReference type="Pfam" id="PF00005">
    <property type="entry name" value="ABC_tran"/>
    <property type="match status" value="1"/>
</dbReference>
<evidence type="ECO:0000256" key="4">
    <source>
        <dbReference type="ARBA" id="ARBA00022692"/>
    </source>
</evidence>
<evidence type="ECO:0000313" key="12">
    <source>
        <dbReference type="EMBL" id="MDF3845322.1"/>
    </source>
</evidence>
<evidence type="ECO:0000256" key="6">
    <source>
        <dbReference type="ARBA" id="ARBA00022840"/>
    </source>
</evidence>
<name>A0AAW6PFQ6_9PSED</name>
<evidence type="ECO:0000259" key="10">
    <source>
        <dbReference type="PROSITE" id="PS50893"/>
    </source>
</evidence>
<dbReference type="InterPro" id="IPR003593">
    <property type="entry name" value="AAA+_ATPase"/>
</dbReference>
<evidence type="ECO:0000256" key="5">
    <source>
        <dbReference type="ARBA" id="ARBA00022741"/>
    </source>
</evidence>
<dbReference type="InterPro" id="IPR003439">
    <property type="entry name" value="ABC_transporter-like_ATP-bd"/>
</dbReference>
<keyword evidence="7 9" id="KW-1133">Transmembrane helix</keyword>
<dbReference type="PANTHER" id="PTHR24221">
    <property type="entry name" value="ATP-BINDING CASSETTE SUB-FAMILY B"/>
    <property type="match status" value="1"/>
</dbReference>
<dbReference type="InterPro" id="IPR027417">
    <property type="entry name" value="P-loop_NTPase"/>
</dbReference>
<dbReference type="GO" id="GO:0005886">
    <property type="term" value="C:plasma membrane"/>
    <property type="evidence" value="ECO:0007669"/>
    <property type="project" value="UniProtKB-SubCell"/>
</dbReference>
<comment type="subcellular location">
    <subcellularLocation>
        <location evidence="1">Cell membrane</location>
        <topology evidence="1">Multi-pass membrane protein</topology>
    </subcellularLocation>
</comment>
<keyword evidence="8 9" id="KW-0472">Membrane</keyword>
<dbReference type="FunFam" id="3.40.50.300:FF:000221">
    <property type="entry name" value="Multidrug ABC transporter ATP-binding protein"/>
    <property type="match status" value="1"/>
</dbReference>
<dbReference type="GO" id="GO:0140359">
    <property type="term" value="F:ABC-type transporter activity"/>
    <property type="evidence" value="ECO:0007669"/>
    <property type="project" value="InterPro"/>
</dbReference>
<dbReference type="Proteomes" id="UP001220662">
    <property type="component" value="Unassembled WGS sequence"/>
</dbReference>
<evidence type="ECO:0000259" key="11">
    <source>
        <dbReference type="PROSITE" id="PS50929"/>
    </source>
</evidence>
<dbReference type="AlphaFoldDB" id="A0AAW6PFQ6"/>
<evidence type="ECO:0000256" key="7">
    <source>
        <dbReference type="ARBA" id="ARBA00022989"/>
    </source>
</evidence>
<evidence type="ECO:0000256" key="2">
    <source>
        <dbReference type="ARBA" id="ARBA00022448"/>
    </source>
</evidence>
<reference evidence="12" key="1">
    <citation type="submission" date="2023-03" db="EMBL/GenBank/DDBJ databases">
        <title>Draft assemblies of triclosan tolerant bacteria isolated from returned activated sludge.</title>
        <authorList>
            <person name="Van Hamelsveld S."/>
        </authorList>
    </citation>
    <scope>NUCLEOTIDE SEQUENCE</scope>
    <source>
        <strain evidence="12">GW210015_S63</strain>
    </source>
</reference>
<dbReference type="InterPro" id="IPR039421">
    <property type="entry name" value="Type_1_exporter"/>
</dbReference>
<keyword evidence="3" id="KW-1003">Cell membrane</keyword>
<sequence length="578" mass="64690">MQWLIEGLRQVMATADTRVPRLWLGLGLRVLERACAVAPFFLGFLWLGKPAPGERPAQPLPLEWLAGGLMALLAAQLLCSHFGQLNTFHGGYQLMHGYRRRLLDHVGRLPLGALQRERIGQLGERLTEDVKRIESIFTHVLAEFLAALSVPLMFMLVLMWVDWRLTLALLVTLPLAFAVLNLLSGFFLVQGRRKQQGFLEAAGLLVEFIGGLRTLRLFDRAEPWRIRLYQQFRAIERHSLGLEVWAGSAIQLYRICIDMSLALMLVAAAWLSATSQLSALTWILFVLVANRLLDPLLDAAAYLSELRGLAQAQTRLQELMQLPEVQEPVEPARLHGHEIVFRNVGLRYPGQLQWALQALEFVVGEGQMLAIVGPSGAGKSSLLHLLARFHDPQQGSIELGGVDLRQMCLKQLYQQSSFVFQDVQLFDGSVLDNLRLGKPEASLEEVVAVCRQAWCDEFIQSLPEGYDTRIGENGQRLSGGERQRLSIARALLKDAPILLLDEATASVDPLAQYEIQQGLSRLAQGRTLIMVAHRLSTVCHADLILVLEAGRIVERGRHEQLLAEDGLYAELWRRQMAG</sequence>
<gene>
    <name evidence="12" type="ORF">P3W55_26760</name>
</gene>
<dbReference type="InterPro" id="IPR017871">
    <property type="entry name" value="ABC_transporter-like_CS"/>
</dbReference>
<dbReference type="Gene3D" id="1.20.1560.10">
    <property type="entry name" value="ABC transporter type 1, transmembrane domain"/>
    <property type="match status" value="1"/>
</dbReference>
<dbReference type="SUPFAM" id="SSF90123">
    <property type="entry name" value="ABC transporter transmembrane region"/>
    <property type="match status" value="1"/>
</dbReference>
<feature type="transmembrane region" description="Helical" evidence="9">
    <location>
        <begin position="167"/>
        <end position="189"/>
    </location>
</feature>